<feature type="compositionally biased region" description="Low complexity" evidence="1">
    <location>
        <begin position="148"/>
        <end position="168"/>
    </location>
</feature>
<feature type="region of interest" description="Disordered" evidence="1">
    <location>
        <begin position="383"/>
        <end position="495"/>
    </location>
</feature>
<dbReference type="GO" id="GO:0005634">
    <property type="term" value="C:nucleus"/>
    <property type="evidence" value="ECO:0007669"/>
    <property type="project" value="TreeGrafter"/>
</dbReference>
<feature type="region of interest" description="Disordered" evidence="1">
    <location>
        <begin position="307"/>
        <end position="337"/>
    </location>
</feature>
<feature type="compositionally biased region" description="Polar residues" evidence="1">
    <location>
        <begin position="138"/>
        <end position="147"/>
    </location>
</feature>
<protein>
    <submittedName>
        <fullName evidence="2">Uncharacterized protein</fullName>
    </submittedName>
</protein>
<dbReference type="PANTHER" id="PTHR34798">
    <property type="entry name" value="PROTEIN TIME FOR COFFEE"/>
    <property type="match status" value="1"/>
</dbReference>
<evidence type="ECO:0000256" key="1">
    <source>
        <dbReference type="SAM" id="MobiDB-lite"/>
    </source>
</evidence>
<dbReference type="InterPro" id="IPR039317">
    <property type="entry name" value="TIC"/>
</dbReference>
<organism evidence="2 3">
    <name type="scientific">Vanilla planifolia</name>
    <name type="common">Vanilla</name>
    <dbReference type="NCBI Taxonomy" id="51239"/>
    <lineage>
        <taxon>Eukaryota</taxon>
        <taxon>Viridiplantae</taxon>
        <taxon>Streptophyta</taxon>
        <taxon>Embryophyta</taxon>
        <taxon>Tracheophyta</taxon>
        <taxon>Spermatophyta</taxon>
        <taxon>Magnoliopsida</taxon>
        <taxon>Liliopsida</taxon>
        <taxon>Asparagales</taxon>
        <taxon>Orchidaceae</taxon>
        <taxon>Vanilloideae</taxon>
        <taxon>Vanilleae</taxon>
        <taxon>Vanilla</taxon>
    </lineage>
</organism>
<feature type="compositionally biased region" description="Low complexity" evidence="1">
    <location>
        <begin position="385"/>
        <end position="436"/>
    </location>
</feature>
<evidence type="ECO:0000313" key="3">
    <source>
        <dbReference type="Proteomes" id="UP000636800"/>
    </source>
</evidence>
<gene>
    <name evidence="2" type="ORF">HPP92_027911</name>
</gene>
<dbReference type="EMBL" id="JADCNL010000338">
    <property type="protein sequence ID" value="KAG0448312.1"/>
    <property type="molecule type" value="Genomic_DNA"/>
</dbReference>
<dbReference type="GO" id="GO:0042752">
    <property type="term" value="P:regulation of circadian rhythm"/>
    <property type="evidence" value="ECO:0007669"/>
    <property type="project" value="InterPro"/>
</dbReference>
<name>A0A835U4S1_VANPL</name>
<sequence length="707" mass="75829">MLAPAFIFPLNQQQAASAGAVAAANRPGVAKLAPGAGNIAQSANLSSSASIGAATTSGQGTNMSFNYPGLPPSEAQYLAFLQNNHYSFPIPAHVGGAQSYRGATPPQAMPLINLSFYPPQMIHPSQLRLQQQQPPPQIHSTNSQHVHQNTSTSSGSSSSPKNNQQSSQRVPASGPSSLAAGTAFHATPSKQHHLTQKVRQLESESGCEDAPSTADSRVSQTQKTLYSQKFGIPAHPQNFALISPATPSLGNAGVNHTDKHQQQQTTNQPFAMSFTSHGLDFSSMTHNHAIFQSLPEAARHGYQMSLATAAAAQQQHHKKPEEVKSTTDLSNASTVGEDGKISSVSKVLSNAHQHSLADPSISILSNSVIDSSNRTLSLIQHPTGVASRVPSRPSSAAPSSNSATTTSHGSNSPHLPSQQHSLQQLHKQQLQLQQQQHRVKQASSHGGANVYIDRLPGNSNASKFPQGLAGFPPALIQSSASTNPPNGKQRQGLQLLPRPRPCPLGFLVSKEPITPAAAAKGTATASPSNTDLLWREPSQDRWTTVCGRWKRFCNVGLCGQHGGWFSSKFDLQELGWQPSVFLCFQIRTFFALCVTRSAIPEAAVGEGFLFFELQYVSVERLDIQSEPALVLHPRQHAHQFWAKLRRKGAVLLPSSSTASTTQAAFSASRSPALLLQPLRPKPDLPVGRRSLRSYCWLLYTKPSTATR</sequence>
<accession>A0A835U4S1</accession>
<feature type="compositionally biased region" description="Polar residues" evidence="1">
    <location>
        <begin position="476"/>
        <end position="486"/>
    </location>
</feature>
<comment type="caution">
    <text evidence="2">The sequence shown here is derived from an EMBL/GenBank/DDBJ whole genome shotgun (WGS) entry which is preliminary data.</text>
</comment>
<evidence type="ECO:0000313" key="2">
    <source>
        <dbReference type="EMBL" id="KAG0448312.1"/>
    </source>
</evidence>
<dbReference type="Proteomes" id="UP000636800">
    <property type="component" value="Unassembled WGS sequence"/>
</dbReference>
<dbReference type="PANTHER" id="PTHR34798:SF2">
    <property type="entry name" value="PROTEIN TIME FOR COFFEE"/>
    <property type="match status" value="1"/>
</dbReference>
<dbReference type="OrthoDB" id="2143914at2759"/>
<feature type="region of interest" description="Disordered" evidence="1">
    <location>
        <begin position="126"/>
        <end position="219"/>
    </location>
</feature>
<dbReference type="AlphaFoldDB" id="A0A835U4S1"/>
<keyword evidence="3" id="KW-1185">Reference proteome</keyword>
<proteinExistence type="predicted"/>
<reference evidence="2 3" key="1">
    <citation type="journal article" date="2020" name="Nat. Food">
        <title>A phased Vanilla planifolia genome enables genetic improvement of flavour and production.</title>
        <authorList>
            <person name="Hasing T."/>
            <person name="Tang H."/>
            <person name="Brym M."/>
            <person name="Khazi F."/>
            <person name="Huang T."/>
            <person name="Chambers A.H."/>
        </authorList>
    </citation>
    <scope>NUCLEOTIDE SEQUENCE [LARGE SCALE GENOMIC DNA]</scope>
    <source>
        <tissue evidence="2">Leaf</tissue>
    </source>
</reference>